<comment type="caution">
    <text evidence="5">The sequence shown here is derived from an EMBL/GenBank/DDBJ whole genome shotgun (WGS) entry which is preliminary data.</text>
</comment>
<protein>
    <recommendedName>
        <fullName evidence="4">Phosphoribosylformylglycinamidine synthase linker domain-containing protein</fullName>
    </recommendedName>
</protein>
<organism evidence="5 6">
    <name type="scientific">Eiseniibacteriota bacterium</name>
    <dbReference type="NCBI Taxonomy" id="2212470"/>
    <lineage>
        <taxon>Bacteria</taxon>
        <taxon>Candidatus Eiseniibacteriota</taxon>
    </lineage>
</organism>
<accession>A0A9D6L6J5</accession>
<dbReference type="GO" id="GO:0006189">
    <property type="term" value="P:'de novo' IMP biosynthetic process"/>
    <property type="evidence" value="ECO:0007669"/>
    <property type="project" value="InterPro"/>
</dbReference>
<dbReference type="PANTHER" id="PTHR43555">
    <property type="entry name" value="PHOSPHORIBOSYLFORMYLGLYCINAMIDINE SYNTHASE SUBUNIT PURL"/>
    <property type="match status" value="1"/>
</dbReference>
<dbReference type="PANTHER" id="PTHR43555:SF1">
    <property type="entry name" value="PHOSPHORIBOSYLFORMYLGLYCINAMIDINE SYNTHASE SUBUNIT PURL"/>
    <property type="match status" value="1"/>
</dbReference>
<evidence type="ECO:0000313" key="5">
    <source>
        <dbReference type="EMBL" id="MBI3539833.1"/>
    </source>
</evidence>
<evidence type="ECO:0000256" key="3">
    <source>
        <dbReference type="ARBA" id="ARBA00022840"/>
    </source>
</evidence>
<evidence type="ECO:0000256" key="2">
    <source>
        <dbReference type="ARBA" id="ARBA00022741"/>
    </source>
</evidence>
<dbReference type="GO" id="GO:0004642">
    <property type="term" value="F:phosphoribosylformylglycinamidine synthase activity"/>
    <property type="evidence" value="ECO:0007669"/>
    <property type="project" value="InterPro"/>
</dbReference>
<dbReference type="SUPFAM" id="SSF109736">
    <property type="entry name" value="FGAM synthase PurL, linker domain"/>
    <property type="match status" value="1"/>
</dbReference>
<dbReference type="GO" id="GO:0005524">
    <property type="term" value="F:ATP binding"/>
    <property type="evidence" value="ECO:0007669"/>
    <property type="project" value="UniProtKB-KW"/>
</dbReference>
<evidence type="ECO:0000313" key="6">
    <source>
        <dbReference type="Proteomes" id="UP000807850"/>
    </source>
</evidence>
<name>A0A9D6L6J5_UNCEI</name>
<evidence type="ECO:0000259" key="4">
    <source>
        <dbReference type="Pfam" id="PF18072"/>
    </source>
</evidence>
<sequence>MMLETGAVAAGRPAYTTAAARDPARVSAALARRGVALEPDEVTLLLELLGRPPRWAEAVLFGILWSEHCSYKSTRHLLKRLPTEAPTSCAAWCAASPSTATRSACRTSAVTRTSTRASTPTAL</sequence>
<keyword evidence="3" id="KW-0067">ATP-binding</keyword>
<dbReference type="Pfam" id="PF18072">
    <property type="entry name" value="FGAR-AT_linker"/>
    <property type="match status" value="1"/>
</dbReference>
<feature type="domain" description="Phosphoribosylformylglycinamidine synthase linker" evidence="4">
    <location>
        <begin position="29"/>
        <end position="72"/>
    </location>
</feature>
<dbReference type="InterPro" id="IPR010074">
    <property type="entry name" value="PRibForGlyAmidine_synth_PurL"/>
</dbReference>
<dbReference type="AlphaFoldDB" id="A0A9D6L6J5"/>
<dbReference type="Gene3D" id="3.90.650.10">
    <property type="entry name" value="PurM-like C-terminal domain"/>
    <property type="match status" value="1"/>
</dbReference>
<dbReference type="EMBL" id="JACQAY010000196">
    <property type="protein sequence ID" value="MBI3539833.1"/>
    <property type="molecule type" value="Genomic_DNA"/>
</dbReference>
<keyword evidence="2" id="KW-0547">Nucleotide-binding</keyword>
<dbReference type="Proteomes" id="UP000807850">
    <property type="component" value="Unassembled WGS sequence"/>
</dbReference>
<evidence type="ECO:0000256" key="1">
    <source>
        <dbReference type="ARBA" id="ARBA00022598"/>
    </source>
</evidence>
<gene>
    <name evidence="5" type="ORF">HY076_06130</name>
</gene>
<keyword evidence="1" id="KW-0436">Ligase</keyword>
<dbReference type="InterPro" id="IPR036921">
    <property type="entry name" value="PurM-like_N_sf"/>
</dbReference>
<proteinExistence type="predicted"/>
<reference evidence="5" key="1">
    <citation type="submission" date="2020-07" db="EMBL/GenBank/DDBJ databases">
        <title>Huge and variable diversity of episymbiotic CPR bacteria and DPANN archaea in groundwater ecosystems.</title>
        <authorList>
            <person name="He C.Y."/>
            <person name="Keren R."/>
            <person name="Whittaker M."/>
            <person name="Farag I.F."/>
            <person name="Doudna J."/>
            <person name="Cate J.H.D."/>
            <person name="Banfield J.F."/>
        </authorList>
    </citation>
    <scope>NUCLEOTIDE SEQUENCE</scope>
    <source>
        <strain evidence="5">NC_groundwater_928_Pr1_S-0.2um_72_17</strain>
    </source>
</reference>
<dbReference type="Gene3D" id="3.30.1330.10">
    <property type="entry name" value="PurM-like, N-terminal domain"/>
    <property type="match status" value="1"/>
</dbReference>
<dbReference type="InterPro" id="IPR041609">
    <property type="entry name" value="PurL_linker"/>
</dbReference>
<dbReference type="InterPro" id="IPR036676">
    <property type="entry name" value="PurM-like_C_sf"/>
</dbReference>